<evidence type="ECO:0000313" key="2">
    <source>
        <dbReference type="Proteomes" id="UP000521872"/>
    </source>
</evidence>
<dbReference type="AlphaFoldDB" id="A0A8H4QSM5"/>
<organism evidence="1 2">
    <name type="scientific">Agrocybe pediades</name>
    <dbReference type="NCBI Taxonomy" id="84607"/>
    <lineage>
        <taxon>Eukaryota</taxon>
        <taxon>Fungi</taxon>
        <taxon>Dikarya</taxon>
        <taxon>Basidiomycota</taxon>
        <taxon>Agaricomycotina</taxon>
        <taxon>Agaricomycetes</taxon>
        <taxon>Agaricomycetidae</taxon>
        <taxon>Agaricales</taxon>
        <taxon>Agaricineae</taxon>
        <taxon>Strophariaceae</taxon>
        <taxon>Agrocybe</taxon>
    </lineage>
</organism>
<dbReference type="Proteomes" id="UP000521872">
    <property type="component" value="Unassembled WGS sequence"/>
</dbReference>
<proteinExistence type="predicted"/>
<evidence type="ECO:0000313" key="1">
    <source>
        <dbReference type="EMBL" id="KAF4616486.1"/>
    </source>
</evidence>
<protein>
    <submittedName>
        <fullName evidence="1">Uncharacterized protein</fullName>
    </submittedName>
</protein>
<keyword evidence="2" id="KW-1185">Reference proteome</keyword>
<name>A0A8H4QSM5_9AGAR</name>
<accession>A0A8H4QSM5</accession>
<reference evidence="1 2" key="1">
    <citation type="submission" date="2019-12" db="EMBL/GenBank/DDBJ databases">
        <authorList>
            <person name="Floudas D."/>
            <person name="Bentzer J."/>
            <person name="Ahren D."/>
            <person name="Johansson T."/>
            <person name="Persson P."/>
            <person name="Tunlid A."/>
        </authorList>
    </citation>
    <scope>NUCLEOTIDE SEQUENCE [LARGE SCALE GENOMIC DNA]</scope>
    <source>
        <strain evidence="1 2">CBS 102.39</strain>
    </source>
</reference>
<sequence>MHMFTPIESHAVSPFSLSGVNLAFQQTIKSWRQAGLY</sequence>
<gene>
    <name evidence="1" type="ORF">D9613_008690</name>
</gene>
<comment type="caution">
    <text evidence="1">The sequence shown here is derived from an EMBL/GenBank/DDBJ whole genome shotgun (WGS) entry which is preliminary data.</text>
</comment>
<dbReference type="EMBL" id="JAACJL010000031">
    <property type="protein sequence ID" value="KAF4616486.1"/>
    <property type="molecule type" value="Genomic_DNA"/>
</dbReference>